<organism evidence="6 7">
    <name type="scientific">Thiopseudomonas denitrificans</name>
    <dbReference type="NCBI Taxonomy" id="1501432"/>
    <lineage>
        <taxon>Bacteria</taxon>
        <taxon>Pseudomonadati</taxon>
        <taxon>Pseudomonadota</taxon>
        <taxon>Gammaproteobacteria</taxon>
        <taxon>Pseudomonadales</taxon>
        <taxon>Pseudomonadaceae</taxon>
        <taxon>Thiopseudomonas</taxon>
    </lineage>
</organism>
<dbReference type="OrthoDB" id="6746848at2"/>
<evidence type="ECO:0000313" key="6">
    <source>
        <dbReference type="EMBL" id="TDQ38582.1"/>
    </source>
</evidence>
<evidence type="ECO:0000313" key="7">
    <source>
        <dbReference type="Proteomes" id="UP000294575"/>
    </source>
</evidence>
<evidence type="ECO:0000256" key="2">
    <source>
        <dbReference type="ARBA" id="ARBA00022741"/>
    </source>
</evidence>
<evidence type="ECO:0000256" key="3">
    <source>
        <dbReference type="ARBA" id="ARBA00023143"/>
    </source>
</evidence>
<dbReference type="Pfam" id="PF07317">
    <property type="entry name" value="PilZN"/>
    <property type="match status" value="1"/>
</dbReference>
<dbReference type="AlphaFoldDB" id="A0A4R6U073"/>
<dbReference type="InterPro" id="IPR009875">
    <property type="entry name" value="PilZ_domain"/>
</dbReference>
<keyword evidence="1" id="KW-0973">c-di-GMP</keyword>
<keyword evidence="6" id="KW-0282">Flagellum</keyword>
<proteinExistence type="predicted"/>
<keyword evidence="2" id="KW-0547">Nucleotide-binding</keyword>
<keyword evidence="3" id="KW-0975">Bacterial flagellum</keyword>
<dbReference type="Proteomes" id="UP000294575">
    <property type="component" value="Unassembled WGS sequence"/>
</dbReference>
<feature type="domain" description="PilZ" evidence="4">
    <location>
        <begin position="125"/>
        <end position="234"/>
    </location>
</feature>
<name>A0A4R6U073_9GAMM</name>
<keyword evidence="6" id="KW-0969">Cilium</keyword>
<gene>
    <name evidence="6" type="ORF">DFQ45_104160</name>
</gene>
<sequence length="249" mass="28058">MSGFFSEGSGPQPPKVLRSSIEKAGIFSQLCDQNKPLTLIFRDRNQRFLTYISAVDKQGSRIALDQLVPEEGQRMLSRGEPFRIDAYLEGVHIYWKSGLFAPAISQHEGYTVAWFQFPEEMIYHQKRNAFRARTLSDEPVQITLAGTGLDAALQGQVSDLSATGCKARLEQAPPQLQLSQVLNDCRLALPDGQISVAAEIRHIKPGENNDTATLGLRFLQLDGMSQRNIERYVNHLQREARRRQEGELF</sequence>
<dbReference type="GO" id="GO:0035438">
    <property type="term" value="F:cyclic-di-GMP binding"/>
    <property type="evidence" value="ECO:0007669"/>
    <property type="project" value="InterPro"/>
</dbReference>
<keyword evidence="7" id="KW-1185">Reference proteome</keyword>
<dbReference type="Pfam" id="PF07238">
    <property type="entry name" value="PilZ"/>
    <property type="match status" value="1"/>
</dbReference>
<evidence type="ECO:0000259" key="4">
    <source>
        <dbReference type="Pfam" id="PF07238"/>
    </source>
</evidence>
<dbReference type="InterPro" id="IPR009926">
    <property type="entry name" value="T3SS_YcgR_PilZN"/>
</dbReference>
<dbReference type="EMBL" id="SNYK01000004">
    <property type="protein sequence ID" value="TDQ38582.1"/>
    <property type="molecule type" value="Genomic_DNA"/>
</dbReference>
<dbReference type="RefSeq" id="WP_101496292.1">
    <property type="nucleotide sequence ID" value="NZ_LNJZ01000005.1"/>
</dbReference>
<feature type="domain" description="Type III secretion system flagellar brake protein YcgR PilZN" evidence="5">
    <location>
        <begin position="24"/>
        <end position="122"/>
    </location>
</feature>
<accession>A0A4R6U073</accession>
<dbReference type="InterPro" id="IPR012349">
    <property type="entry name" value="Split_barrel_FMN-bd"/>
</dbReference>
<evidence type="ECO:0000256" key="1">
    <source>
        <dbReference type="ARBA" id="ARBA00022636"/>
    </source>
</evidence>
<dbReference type="Gene3D" id="2.40.10.220">
    <property type="entry name" value="predicted glycosyltransferase like domains"/>
    <property type="match status" value="1"/>
</dbReference>
<reference evidence="6 7" key="1">
    <citation type="submission" date="2019-03" db="EMBL/GenBank/DDBJ databases">
        <title>Genomic Encyclopedia of Type Strains, Phase IV (KMG-IV): sequencing the most valuable type-strain genomes for metagenomic binning, comparative biology and taxonomic classification.</title>
        <authorList>
            <person name="Goeker M."/>
        </authorList>
    </citation>
    <scope>NUCLEOTIDE SEQUENCE [LARGE SCALE GENOMIC DNA]</scope>
    <source>
        <strain evidence="6 7">DSM 28679</strain>
    </source>
</reference>
<comment type="caution">
    <text evidence="6">The sequence shown here is derived from an EMBL/GenBank/DDBJ whole genome shotgun (WGS) entry which is preliminary data.</text>
</comment>
<keyword evidence="6" id="KW-0966">Cell projection</keyword>
<protein>
    <submittedName>
        <fullName evidence="6">C-di-GMP-binding flagellar brake protein YcgR</fullName>
    </submittedName>
</protein>
<evidence type="ECO:0000259" key="5">
    <source>
        <dbReference type="Pfam" id="PF07317"/>
    </source>
</evidence>
<dbReference type="Gene3D" id="2.30.110.10">
    <property type="entry name" value="Electron Transport, Fmn-binding Protein, Chain A"/>
    <property type="match status" value="1"/>
</dbReference>